<organism evidence="3">
    <name type="scientific">Kwoniella dejecticola CBS 10117</name>
    <dbReference type="NCBI Taxonomy" id="1296121"/>
    <lineage>
        <taxon>Eukaryota</taxon>
        <taxon>Fungi</taxon>
        <taxon>Dikarya</taxon>
        <taxon>Basidiomycota</taxon>
        <taxon>Agaricomycotina</taxon>
        <taxon>Tremellomycetes</taxon>
        <taxon>Tremellales</taxon>
        <taxon>Cryptococcaceae</taxon>
        <taxon>Kwoniella</taxon>
    </lineage>
</organism>
<dbReference type="OrthoDB" id="2589163at2759"/>
<feature type="region of interest" description="Disordered" evidence="2">
    <location>
        <begin position="159"/>
        <end position="189"/>
    </location>
</feature>
<evidence type="ECO:0000313" key="4">
    <source>
        <dbReference type="EMBL" id="WWC63726.1"/>
    </source>
</evidence>
<dbReference type="AlphaFoldDB" id="A0A1A5ZV13"/>
<feature type="coiled-coil region" evidence="1">
    <location>
        <begin position="50"/>
        <end position="77"/>
    </location>
</feature>
<keyword evidence="1" id="KW-0175">Coiled coil</keyword>
<evidence type="ECO:0000256" key="1">
    <source>
        <dbReference type="SAM" id="Coils"/>
    </source>
</evidence>
<feature type="region of interest" description="Disordered" evidence="2">
    <location>
        <begin position="1"/>
        <end position="30"/>
    </location>
</feature>
<gene>
    <name evidence="3" type="ORF">I303_08412</name>
    <name evidence="4" type="ORF">I303_106331</name>
</gene>
<dbReference type="KEGG" id="kdj:28972111"/>
<reference evidence="4" key="3">
    <citation type="submission" date="2024-02" db="EMBL/GenBank/DDBJ databases">
        <title>Comparative genomics of Cryptococcus and Kwoniella reveals pathogenesis evolution and contrasting modes of karyotype evolution via chromosome fusion or intercentromeric recombination.</title>
        <authorList>
            <person name="Coelho M.A."/>
            <person name="David-Palma M."/>
            <person name="Shea T."/>
            <person name="Bowers K."/>
            <person name="McGinley-Smith S."/>
            <person name="Mohammad A.W."/>
            <person name="Gnirke A."/>
            <person name="Yurkov A.M."/>
            <person name="Nowrousian M."/>
            <person name="Sun S."/>
            <person name="Cuomo C.A."/>
            <person name="Heitman J."/>
        </authorList>
    </citation>
    <scope>NUCLEOTIDE SEQUENCE</scope>
    <source>
        <strain evidence="4">CBS 10117</strain>
    </source>
</reference>
<reference evidence="4" key="2">
    <citation type="submission" date="2013-07" db="EMBL/GenBank/DDBJ databases">
        <authorList>
            <consortium name="The Broad Institute Genome Sequencing Platform"/>
            <person name="Cuomo C."/>
            <person name="Litvintseva A."/>
            <person name="Chen Y."/>
            <person name="Heitman J."/>
            <person name="Sun S."/>
            <person name="Springer D."/>
            <person name="Dromer F."/>
            <person name="Young S.K."/>
            <person name="Zeng Q."/>
            <person name="Gargeya S."/>
            <person name="Fitzgerald M."/>
            <person name="Abouelleil A."/>
            <person name="Alvarado L."/>
            <person name="Berlin A.M."/>
            <person name="Chapman S.B."/>
            <person name="Dewar J."/>
            <person name="Goldberg J."/>
            <person name="Griggs A."/>
            <person name="Gujja S."/>
            <person name="Hansen M."/>
            <person name="Howarth C."/>
            <person name="Imamovic A."/>
            <person name="Larimer J."/>
            <person name="McCowan C."/>
            <person name="Murphy C."/>
            <person name="Pearson M."/>
            <person name="Priest M."/>
            <person name="Roberts A."/>
            <person name="Saif S."/>
            <person name="Shea T."/>
            <person name="Sykes S."/>
            <person name="Wortman J."/>
            <person name="Nusbaum C."/>
            <person name="Birren B."/>
        </authorList>
    </citation>
    <scope>NUCLEOTIDE SEQUENCE</scope>
    <source>
        <strain evidence="4">CBS 10117</strain>
    </source>
</reference>
<dbReference type="EMBL" id="KI894037">
    <property type="protein sequence ID" value="OBR81641.1"/>
    <property type="molecule type" value="Genomic_DNA"/>
</dbReference>
<evidence type="ECO:0000313" key="5">
    <source>
        <dbReference type="Proteomes" id="UP000078595"/>
    </source>
</evidence>
<accession>A0A1A5ZV13</accession>
<reference evidence="3" key="1">
    <citation type="submission" date="2013-07" db="EMBL/GenBank/DDBJ databases">
        <title>The Genome Sequence of Cryptococcus dejecticola CBS10117.</title>
        <authorList>
            <consortium name="The Broad Institute Genome Sequencing Platform"/>
            <person name="Cuomo C."/>
            <person name="Litvintseva A."/>
            <person name="Chen Y."/>
            <person name="Heitman J."/>
            <person name="Sun S."/>
            <person name="Springer D."/>
            <person name="Dromer F."/>
            <person name="Young S.K."/>
            <person name="Zeng Q."/>
            <person name="Gargeya S."/>
            <person name="Fitzgerald M."/>
            <person name="Abouelleil A."/>
            <person name="Alvarado L."/>
            <person name="Berlin A.M."/>
            <person name="Chapman S.B."/>
            <person name="Dewar J."/>
            <person name="Goldberg J."/>
            <person name="Griggs A."/>
            <person name="Gujja S."/>
            <person name="Hansen M."/>
            <person name="Howarth C."/>
            <person name="Imamovic A."/>
            <person name="Larimer J."/>
            <person name="McCowan C."/>
            <person name="Murphy C."/>
            <person name="Pearson M."/>
            <person name="Priest M."/>
            <person name="Roberts A."/>
            <person name="Saif S."/>
            <person name="Shea T."/>
            <person name="Sykes S."/>
            <person name="Wortman J."/>
            <person name="Nusbaum C."/>
            <person name="Birren B."/>
        </authorList>
    </citation>
    <scope>NUCLEOTIDE SEQUENCE [LARGE SCALE GENOMIC DNA]</scope>
    <source>
        <strain evidence="3">CBS 10117</strain>
    </source>
</reference>
<dbReference type="Proteomes" id="UP000078595">
    <property type="component" value="Chromosome 8"/>
</dbReference>
<dbReference type="Gene3D" id="1.20.5.170">
    <property type="match status" value="1"/>
</dbReference>
<dbReference type="VEuPathDB" id="FungiDB:I303_08412"/>
<proteinExistence type="predicted"/>
<keyword evidence="5" id="KW-1185">Reference proteome</keyword>
<feature type="compositionally biased region" description="Polar residues" evidence="2">
    <location>
        <begin position="159"/>
        <end position="172"/>
    </location>
</feature>
<evidence type="ECO:0000313" key="3">
    <source>
        <dbReference type="EMBL" id="OBR81641.1"/>
    </source>
</evidence>
<name>A0A1A5ZV13_9TREE</name>
<evidence type="ECO:0000256" key="2">
    <source>
        <dbReference type="SAM" id="MobiDB-lite"/>
    </source>
</evidence>
<dbReference type="RefSeq" id="XP_018259483.1">
    <property type="nucleotide sequence ID" value="XM_018411671.1"/>
</dbReference>
<evidence type="ECO:0008006" key="6">
    <source>
        <dbReference type="Google" id="ProtNLM"/>
    </source>
</evidence>
<dbReference type="GeneID" id="28972111"/>
<dbReference type="EMBL" id="CP144537">
    <property type="protein sequence ID" value="WWC63726.1"/>
    <property type="molecule type" value="Genomic_DNA"/>
</dbReference>
<protein>
    <recommendedName>
        <fullName evidence="6">BZIP domain-containing protein</fullName>
    </recommendedName>
</protein>
<sequence length="199" mass="22339">MSSSDLYMEDADPKSSEGTRSFAGDAKRNIVRERNRVKQRNLRARRSTHAAQMEQNLAVLQNECAALKIRLQQLQDERENLLAWGYELQAALFQNGLASEVDRIRRKGAKHTTHVQKHTPPPLLPELSSRLYQAGMQLPGPPGLHSNVLVHSPLTSNSFHSSTAHAQISQPDRTPHTVPKTPVESRRVSLPPIQSFDFL</sequence>